<name>A0ABY6S129_PODCO</name>
<dbReference type="SMART" id="SM00355">
    <property type="entry name" value="ZnF_C2H2"/>
    <property type="match status" value="4"/>
</dbReference>
<dbReference type="PANTHER" id="PTHR23225:SF2">
    <property type="entry name" value="AT09679P-RELATED"/>
    <property type="match status" value="1"/>
</dbReference>
<feature type="compositionally biased region" description="Gly residues" evidence="1">
    <location>
        <begin position="548"/>
        <end position="564"/>
    </location>
</feature>
<sequence length="593" mass="66060">MAGHFSTIFGSTSSFGYANIDVPIQDLAATQTEDNLYIDPILSAPTQRFLNDTHSKTYFTSTGVSAVPPPTQQRFASPMSSHEPSSASGSAPSPGAETESYYEYPTTPPEVPSVFSPTPGQFDDFSSTHDAIIRFTGSGMMPSYGAWTDGGMNSLYNDNDMDYSQGMFFEPSYTSTQCDMSTNQNTVGSDFTRLASPVEDMPMIKEEIQASTSYSSPLKRELDHDSDFFSEESSLPPTPKRHSDSGSEDEHRPAKKTKLNNNNHPAPIIQQQRIPTQVWHPQPQQQQQQQQQQQPPKQQRLPKPSPRRINPLAPSSVSFKCPDCNRTDFPDRTDFDAHVKKQHTRPFTCVFHFAGCEATFAAKNEWKRHVITQHLLLDYWLCTEGMCAKTNNGGCRLPNGAIFNRKDLYTQHLKRMHMPAGAKKLCAGRANKGGVLTPGEKEEMARWEGRLRELQERGKRERCKLPEVMRCPVKGCKVEFRGPEAWDQRMEHVAKHLEGAALGREGQVRFGGEEDGSLLEWAKSREVGIIERGGRGGRWELRKVLERQGGGGNGQVRGGQGQKGRGVREEIVVSGRGEEEDAEGDVDAEGEEE</sequence>
<dbReference type="PANTHER" id="PTHR23225">
    <property type="entry name" value="ZINC FINGER PROTEIN"/>
    <property type="match status" value="1"/>
</dbReference>
<feature type="region of interest" description="Disordered" evidence="1">
    <location>
        <begin position="228"/>
        <end position="317"/>
    </location>
</feature>
<reference evidence="3" key="1">
    <citation type="submission" date="2018-02" db="EMBL/GenBank/DDBJ databases">
        <authorList>
            <person name="Silar P."/>
        </authorList>
    </citation>
    <scope>NUCLEOTIDE SEQUENCE [LARGE SCALE GENOMIC DNA]</scope>
    <source>
        <strain evidence="3">T</strain>
    </source>
</reference>
<feature type="domain" description="C2H2-type" evidence="2">
    <location>
        <begin position="347"/>
        <end position="374"/>
    </location>
</feature>
<feature type="compositionally biased region" description="Low complexity" evidence="1">
    <location>
        <begin position="76"/>
        <end position="105"/>
    </location>
</feature>
<organism evidence="3 4">
    <name type="scientific">Podospora comata</name>
    <dbReference type="NCBI Taxonomy" id="48703"/>
    <lineage>
        <taxon>Eukaryota</taxon>
        <taxon>Fungi</taxon>
        <taxon>Dikarya</taxon>
        <taxon>Ascomycota</taxon>
        <taxon>Pezizomycotina</taxon>
        <taxon>Sordariomycetes</taxon>
        <taxon>Sordariomycetidae</taxon>
        <taxon>Sordariales</taxon>
        <taxon>Podosporaceae</taxon>
        <taxon>Podospora</taxon>
    </lineage>
</organism>
<feature type="region of interest" description="Disordered" evidence="1">
    <location>
        <begin position="61"/>
        <end position="122"/>
    </location>
</feature>
<dbReference type="SUPFAM" id="SSF81995">
    <property type="entry name" value="beta-sandwich domain of Sec23/24"/>
    <property type="match status" value="1"/>
</dbReference>
<dbReference type="InterPro" id="IPR039970">
    <property type="entry name" value="TF_Grauzone"/>
</dbReference>
<evidence type="ECO:0000256" key="1">
    <source>
        <dbReference type="SAM" id="MobiDB-lite"/>
    </source>
</evidence>
<feature type="compositionally biased region" description="Basic and acidic residues" evidence="1">
    <location>
        <begin position="241"/>
        <end position="252"/>
    </location>
</feature>
<evidence type="ECO:0000313" key="3">
    <source>
        <dbReference type="EMBL" id="VBB75186.1"/>
    </source>
</evidence>
<dbReference type="InterPro" id="IPR013087">
    <property type="entry name" value="Znf_C2H2_type"/>
</dbReference>
<dbReference type="EMBL" id="LR026965">
    <property type="protein sequence ID" value="VBB75186.1"/>
    <property type="molecule type" value="Genomic_DNA"/>
</dbReference>
<feature type="domain" description="C2H2-type" evidence="2">
    <location>
        <begin position="319"/>
        <end position="343"/>
    </location>
</feature>
<evidence type="ECO:0000259" key="2">
    <source>
        <dbReference type="SMART" id="SM00355"/>
    </source>
</evidence>
<accession>A0ABY6S129</accession>
<proteinExistence type="predicted"/>
<feature type="compositionally biased region" description="Low complexity" evidence="1">
    <location>
        <begin position="281"/>
        <end position="299"/>
    </location>
</feature>
<evidence type="ECO:0000313" key="4">
    <source>
        <dbReference type="Proteomes" id="UP000280685"/>
    </source>
</evidence>
<dbReference type="Gene3D" id="3.30.160.60">
    <property type="entry name" value="Classic Zinc Finger"/>
    <property type="match status" value="1"/>
</dbReference>
<feature type="compositionally biased region" description="Acidic residues" evidence="1">
    <location>
        <begin position="578"/>
        <end position="593"/>
    </location>
</feature>
<feature type="domain" description="C2H2-type" evidence="2">
    <location>
        <begin position="380"/>
        <end position="417"/>
    </location>
</feature>
<feature type="domain" description="C2H2-type" evidence="2">
    <location>
        <begin position="469"/>
        <end position="496"/>
    </location>
</feature>
<dbReference type="Proteomes" id="UP000280685">
    <property type="component" value="Chromosome 2"/>
</dbReference>
<feature type="region of interest" description="Disordered" evidence="1">
    <location>
        <begin position="546"/>
        <end position="593"/>
    </location>
</feature>
<protein>
    <recommendedName>
        <fullName evidence="2">C2H2-type domain-containing protein</fullName>
    </recommendedName>
</protein>
<feature type="compositionally biased region" description="Polar residues" evidence="1">
    <location>
        <begin position="259"/>
        <end position="275"/>
    </location>
</feature>
<keyword evidence="4" id="KW-1185">Reference proteome</keyword>
<gene>
    <name evidence="3" type="ORF">PODCO_201500</name>
</gene>